<feature type="binding site" evidence="9">
    <location>
        <position position="265"/>
    </location>
    <ligand>
        <name>K(+)</name>
        <dbReference type="ChEBI" id="CHEBI:29103"/>
    </ligand>
</feature>
<dbReference type="PANTHER" id="PTHR10584:SF166">
    <property type="entry name" value="RIBOKINASE"/>
    <property type="match status" value="1"/>
</dbReference>
<dbReference type="RefSeq" id="WP_211040741.1">
    <property type="nucleotide sequence ID" value="NZ_JAELVF020000001.1"/>
</dbReference>
<feature type="binding site" evidence="9">
    <location>
        <begin position="39"/>
        <end position="43"/>
    </location>
    <ligand>
        <name>substrate</name>
    </ligand>
</feature>
<evidence type="ECO:0000256" key="1">
    <source>
        <dbReference type="ARBA" id="ARBA00022679"/>
    </source>
</evidence>
<dbReference type="SUPFAM" id="SSF53613">
    <property type="entry name" value="Ribokinase-like"/>
    <property type="match status" value="1"/>
</dbReference>
<dbReference type="GO" id="GO:0005524">
    <property type="term" value="F:ATP binding"/>
    <property type="evidence" value="ECO:0007669"/>
    <property type="project" value="UniProtKB-UniRule"/>
</dbReference>
<evidence type="ECO:0000256" key="8">
    <source>
        <dbReference type="ARBA" id="ARBA00023277"/>
    </source>
</evidence>
<evidence type="ECO:0000256" key="9">
    <source>
        <dbReference type="HAMAP-Rule" id="MF_01987"/>
    </source>
</evidence>
<keyword evidence="3 9" id="KW-0547">Nucleotide-binding</keyword>
<keyword evidence="6 9" id="KW-0460">Magnesium</keyword>
<keyword evidence="4 9" id="KW-0418">Kinase</keyword>
<sequence length="322" mass="32207">MSVVHVVGSLNADQLLELTAYPAAGETVLASDVRLSAGGKGGNQAVAAARAGAEVVMVGAVGDDAHGRLVRAELDGAGVDTRPVRTVEGTPTGTAIVLLDRAGENRIVVAPGANSRLTAADVELGLRDLGEGDVLLLQLEIPPEVVVHAARLGKRRGALVVLNAAPAPERADCLGADLDHLVVNRGEMDAVAQLLGLIDELPTGEPARAETGRDALPALVAQVAGSLSCTVVCTAGADGAYVCGDGDGEAVTHVPAVAVTATDTTAAGDTFTGYLAADLAAGRRRPASALARASAAAALTVTRPGAMDSIPHADELPTAFGP</sequence>
<feature type="active site" description="Proton acceptor" evidence="9">
    <location>
        <position position="269"/>
    </location>
</feature>
<evidence type="ECO:0000256" key="4">
    <source>
        <dbReference type="ARBA" id="ARBA00022777"/>
    </source>
</evidence>
<comment type="subcellular location">
    <subcellularLocation>
        <location evidence="9">Cytoplasm</location>
    </subcellularLocation>
</comment>
<evidence type="ECO:0000313" key="11">
    <source>
        <dbReference type="EMBL" id="MBU7596958.1"/>
    </source>
</evidence>
<feature type="binding site" evidence="9">
    <location>
        <position position="263"/>
    </location>
    <ligand>
        <name>K(+)</name>
        <dbReference type="ChEBI" id="CHEBI:29103"/>
    </ligand>
</feature>
<keyword evidence="9" id="KW-0963">Cytoplasm</keyword>
<evidence type="ECO:0000256" key="2">
    <source>
        <dbReference type="ARBA" id="ARBA00022723"/>
    </source>
</evidence>
<dbReference type="GO" id="GO:0019303">
    <property type="term" value="P:D-ribose catabolic process"/>
    <property type="evidence" value="ECO:0007669"/>
    <property type="project" value="UniProtKB-UniRule"/>
</dbReference>
<dbReference type="PRINTS" id="PR00990">
    <property type="entry name" value="RIBOKINASE"/>
</dbReference>
<feature type="domain" description="Carbohydrate kinase PfkB" evidence="10">
    <location>
        <begin position="4"/>
        <end position="312"/>
    </location>
</feature>
<dbReference type="InterPro" id="IPR011877">
    <property type="entry name" value="Ribokinase"/>
</dbReference>
<keyword evidence="12" id="KW-1185">Reference proteome</keyword>
<dbReference type="HAMAP" id="MF_01987">
    <property type="entry name" value="Ribokinase"/>
    <property type="match status" value="1"/>
</dbReference>
<feature type="binding site" evidence="9">
    <location>
        <begin position="234"/>
        <end position="239"/>
    </location>
    <ligand>
        <name>ATP</name>
        <dbReference type="ChEBI" id="CHEBI:30616"/>
    </ligand>
</feature>
<feature type="binding site" evidence="9">
    <location>
        <position position="184"/>
    </location>
    <ligand>
        <name>ATP</name>
        <dbReference type="ChEBI" id="CHEBI:30616"/>
    </ligand>
</feature>
<feature type="binding site" evidence="9">
    <location>
        <position position="303"/>
    </location>
    <ligand>
        <name>K(+)</name>
        <dbReference type="ChEBI" id="CHEBI:29103"/>
    </ligand>
</feature>
<proteinExistence type="inferred from homology"/>
<organism evidence="11 12">
    <name type="scientific">Streptomyces tardus</name>
    <dbReference type="NCBI Taxonomy" id="2780544"/>
    <lineage>
        <taxon>Bacteria</taxon>
        <taxon>Bacillati</taxon>
        <taxon>Actinomycetota</taxon>
        <taxon>Actinomycetes</taxon>
        <taxon>Kitasatosporales</taxon>
        <taxon>Streptomycetaceae</taxon>
        <taxon>Streptomyces</taxon>
    </lineage>
</organism>
<comment type="function">
    <text evidence="9">Catalyzes the phosphorylation of ribose at O-5 in a reaction requiring ATP and magnesium. The resulting D-ribose-5-phosphate can then be used either for sythesis of nucleotides, histidine, and tryptophan, or as a component of the pentose phosphate pathway.</text>
</comment>
<evidence type="ECO:0000256" key="3">
    <source>
        <dbReference type="ARBA" id="ARBA00022741"/>
    </source>
</evidence>
<comment type="similarity">
    <text evidence="9">Belongs to the carbohydrate kinase PfkB family. Ribokinase subfamily.</text>
</comment>
<evidence type="ECO:0000259" key="10">
    <source>
        <dbReference type="Pfam" id="PF00294"/>
    </source>
</evidence>
<comment type="caution">
    <text evidence="9">Lacks conserved residue(s) required for the propagation of feature annotation.</text>
</comment>
<keyword evidence="7 9" id="KW-0630">Potassium</keyword>
<comment type="cofactor">
    <cofactor evidence="9">
        <name>Mg(2+)</name>
        <dbReference type="ChEBI" id="CHEBI:18420"/>
    </cofactor>
    <text evidence="9">Requires a divalent cation, most likely magnesium in vivo, as an electrophilic catalyst to aid phosphoryl group transfer. It is the chelate of the metal and the nucleotide that is the actual substrate.</text>
</comment>
<feature type="binding site" evidence="9">
    <location>
        <position position="140"/>
    </location>
    <ligand>
        <name>substrate</name>
    </ligand>
</feature>
<gene>
    <name evidence="9" type="primary">rbsK</name>
    <name evidence="11" type="ORF">JGS22_004720</name>
</gene>
<feature type="binding site" evidence="9">
    <location>
        <position position="300"/>
    </location>
    <ligand>
        <name>K(+)</name>
        <dbReference type="ChEBI" id="CHEBI:29103"/>
    </ligand>
</feature>
<comment type="activity regulation">
    <text evidence="9">Activated by a monovalent cation that binds near, but not in, the active site. The most likely occupant of the site in vivo is potassium. Ion binding induces a conformational change that may alter substrate affinity.</text>
</comment>
<feature type="binding site" evidence="9">
    <location>
        <position position="309"/>
    </location>
    <ligand>
        <name>K(+)</name>
        <dbReference type="ChEBI" id="CHEBI:29103"/>
    </ligand>
</feature>
<comment type="subunit">
    <text evidence="9">Homodimer.</text>
</comment>
<dbReference type="Proteomes" id="UP000694501">
    <property type="component" value="Unassembled WGS sequence"/>
</dbReference>
<comment type="pathway">
    <text evidence="9">Carbohydrate metabolism; D-ribose degradation; D-ribose 5-phosphate from beta-D-ribopyranose: step 2/2.</text>
</comment>
<keyword evidence="8 9" id="KW-0119">Carbohydrate metabolism</keyword>
<dbReference type="GO" id="GO:0005829">
    <property type="term" value="C:cytosol"/>
    <property type="evidence" value="ECO:0007669"/>
    <property type="project" value="TreeGrafter"/>
</dbReference>
<feature type="binding site" evidence="9">
    <location>
        <begin position="11"/>
        <end position="13"/>
    </location>
    <ligand>
        <name>substrate</name>
    </ligand>
</feature>
<comment type="caution">
    <text evidence="11">The sequence shown here is derived from an EMBL/GenBank/DDBJ whole genome shotgun (WGS) entry which is preliminary data.</text>
</comment>
<evidence type="ECO:0000256" key="5">
    <source>
        <dbReference type="ARBA" id="ARBA00022840"/>
    </source>
</evidence>
<keyword evidence="2 9" id="KW-0479">Metal-binding</keyword>
<dbReference type="EMBL" id="JAELVF020000001">
    <property type="protein sequence ID" value="MBU7596958.1"/>
    <property type="molecule type" value="Genomic_DNA"/>
</dbReference>
<dbReference type="AlphaFoldDB" id="A0A949N7G3"/>
<name>A0A949N7G3_9ACTN</name>
<evidence type="ECO:0000313" key="12">
    <source>
        <dbReference type="Proteomes" id="UP000694501"/>
    </source>
</evidence>
<dbReference type="EC" id="2.7.1.15" evidence="9"/>
<feature type="binding site" evidence="9">
    <location>
        <position position="305"/>
    </location>
    <ligand>
        <name>K(+)</name>
        <dbReference type="ChEBI" id="CHEBI:29103"/>
    </ligand>
</feature>
<reference evidence="11" key="1">
    <citation type="submission" date="2021-06" db="EMBL/GenBank/DDBJ databases">
        <title>Sequencing of actinobacteria type strains.</title>
        <authorList>
            <person name="Nguyen G.-S."/>
            <person name="Wentzel A."/>
        </authorList>
    </citation>
    <scope>NUCLEOTIDE SEQUENCE</scope>
    <source>
        <strain evidence="11">P38-E01</strain>
    </source>
</reference>
<evidence type="ECO:0000256" key="7">
    <source>
        <dbReference type="ARBA" id="ARBA00022958"/>
    </source>
</evidence>
<keyword evidence="1 9" id="KW-0808">Transferase</keyword>
<dbReference type="InterPro" id="IPR029056">
    <property type="entry name" value="Ribokinase-like"/>
</dbReference>
<protein>
    <recommendedName>
        <fullName evidence="9">Ribokinase</fullName>
        <shortName evidence="9">RK</shortName>
        <ecNumber evidence="9">2.7.1.15</ecNumber>
    </recommendedName>
</protein>
<dbReference type="Pfam" id="PF00294">
    <property type="entry name" value="PfkB"/>
    <property type="match status" value="1"/>
</dbReference>
<dbReference type="InterPro" id="IPR011611">
    <property type="entry name" value="PfkB_dom"/>
</dbReference>
<comment type="catalytic activity">
    <reaction evidence="9">
        <text>D-ribose + ATP = D-ribose 5-phosphate + ADP + H(+)</text>
        <dbReference type="Rhea" id="RHEA:13697"/>
        <dbReference type="ChEBI" id="CHEBI:15378"/>
        <dbReference type="ChEBI" id="CHEBI:30616"/>
        <dbReference type="ChEBI" id="CHEBI:47013"/>
        <dbReference type="ChEBI" id="CHEBI:78346"/>
        <dbReference type="ChEBI" id="CHEBI:456216"/>
        <dbReference type="EC" id="2.7.1.15"/>
    </reaction>
</comment>
<keyword evidence="5 9" id="KW-0067">ATP-binding</keyword>
<accession>A0A949N7G3</accession>
<feature type="binding site" evidence="9">
    <location>
        <position position="269"/>
    </location>
    <ligand>
        <name>substrate</name>
    </ligand>
</feature>
<dbReference type="PANTHER" id="PTHR10584">
    <property type="entry name" value="SUGAR KINASE"/>
    <property type="match status" value="1"/>
</dbReference>
<feature type="binding site" evidence="9">
    <location>
        <begin position="268"/>
        <end position="269"/>
    </location>
    <ligand>
        <name>ATP</name>
        <dbReference type="ChEBI" id="CHEBI:30616"/>
    </ligand>
</feature>
<evidence type="ECO:0000256" key="6">
    <source>
        <dbReference type="ARBA" id="ARBA00022842"/>
    </source>
</evidence>
<dbReference type="Gene3D" id="3.40.1190.20">
    <property type="match status" value="1"/>
</dbReference>
<dbReference type="InterPro" id="IPR002139">
    <property type="entry name" value="Ribo/fructo_kinase"/>
</dbReference>
<dbReference type="GO" id="GO:0046872">
    <property type="term" value="F:metal ion binding"/>
    <property type="evidence" value="ECO:0007669"/>
    <property type="project" value="UniProtKB-KW"/>
</dbReference>
<dbReference type="GO" id="GO:0004747">
    <property type="term" value="F:ribokinase activity"/>
    <property type="evidence" value="ECO:0007669"/>
    <property type="project" value="UniProtKB-UniRule"/>
</dbReference>